<name>H1HJA4_9BACT</name>
<organism evidence="1 2">
    <name type="scientific">Segatella maculosa OT 289</name>
    <dbReference type="NCBI Taxonomy" id="999422"/>
    <lineage>
        <taxon>Bacteria</taxon>
        <taxon>Pseudomonadati</taxon>
        <taxon>Bacteroidota</taxon>
        <taxon>Bacteroidia</taxon>
        <taxon>Bacteroidales</taxon>
        <taxon>Prevotellaceae</taxon>
        <taxon>Segatella</taxon>
    </lineage>
</organism>
<keyword evidence="2" id="KW-1185">Reference proteome</keyword>
<reference evidence="1 2" key="1">
    <citation type="submission" date="2011-12" db="EMBL/GenBank/DDBJ databases">
        <title>The Genome Sequence of Prevotella maculosa OT 289.</title>
        <authorList>
            <consortium name="The Broad Institute Genome Sequencing Platform"/>
            <person name="Earl A."/>
            <person name="Ward D."/>
            <person name="Feldgarden M."/>
            <person name="Gevers D."/>
            <person name="Izard J."/>
            <person name="Blanton J.M."/>
            <person name="Mathney J."/>
            <person name="Tanner A.C."/>
            <person name="Dewhirst F.E."/>
            <person name="Young S.K."/>
            <person name="Zeng Q."/>
            <person name="Gargeya S."/>
            <person name="Fitzgerald M."/>
            <person name="Haas B."/>
            <person name="Abouelleil A."/>
            <person name="Alvarado L."/>
            <person name="Arachchi H.M."/>
            <person name="Berlin A."/>
            <person name="Chapman S.B."/>
            <person name="Gearin G."/>
            <person name="Goldberg J."/>
            <person name="Griggs A."/>
            <person name="Gujja S."/>
            <person name="Hansen M."/>
            <person name="Heiman D."/>
            <person name="Howarth C."/>
            <person name="Larimer J."/>
            <person name="Lui A."/>
            <person name="MacDonald P.J.P."/>
            <person name="McCowen C."/>
            <person name="Montmayeur A."/>
            <person name="Murphy C."/>
            <person name="Neiman D."/>
            <person name="Pearson M."/>
            <person name="Priest M."/>
            <person name="Roberts A."/>
            <person name="Saif S."/>
            <person name="Shea T."/>
            <person name="Sisk P."/>
            <person name="Stolte C."/>
            <person name="Sykes S."/>
            <person name="Wortman J."/>
            <person name="Nusbaum C."/>
            <person name="Birren B."/>
        </authorList>
    </citation>
    <scope>NUCLEOTIDE SEQUENCE [LARGE SCALE GENOMIC DNA]</scope>
    <source>
        <strain evidence="1 2">OT 289</strain>
    </source>
</reference>
<comment type="caution">
    <text evidence="1">The sequence shown here is derived from an EMBL/GenBank/DDBJ whole genome shotgun (WGS) entry which is preliminary data.</text>
</comment>
<dbReference type="EMBL" id="AGEK01000012">
    <property type="protein sequence ID" value="EHO74103.1"/>
    <property type="molecule type" value="Genomic_DNA"/>
</dbReference>
<evidence type="ECO:0000313" key="2">
    <source>
        <dbReference type="Proteomes" id="UP000003167"/>
    </source>
</evidence>
<gene>
    <name evidence="1" type="ORF">HMPREF9944_00248</name>
</gene>
<protein>
    <submittedName>
        <fullName evidence="1">Uncharacterized protein</fullName>
    </submittedName>
</protein>
<proteinExistence type="predicted"/>
<dbReference type="AlphaFoldDB" id="H1HJA4"/>
<dbReference type="PATRIC" id="fig|999422.3.peg.240"/>
<dbReference type="HOGENOM" id="CLU_3274554_0_0_10"/>
<dbReference type="Proteomes" id="UP000003167">
    <property type="component" value="Unassembled WGS sequence"/>
</dbReference>
<accession>H1HJA4</accession>
<sequence length="41" mass="4589">MLGRAIRTPTITRLPIIKKDETGKTKRGYTMLGTQTAYPLP</sequence>
<evidence type="ECO:0000313" key="1">
    <source>
        <dbReference type="EMBL" id="EHO74103.1"/>
    </source>
</evidence>